<sequence>MTLSSAAFAVHGFCVDTPDFGSLRGLGERRLIVVGKDGRIQQVEVGEAGEQRRALAAAGIPVREFGEKELLVPGFIDTHIHLPQFPYTGAGIDKPLMAEDGFLAKYAFPTESSMVNLDSAKYVYNEALKVLLTNGTTTALIYGTTHLDASKTLVEAALALQGPRAFVGKVCADRYCPDALVETTASSLRDTEDFVNFTQKVARQSPEDQKPPFLVQPVITPRFLPTCSPELLKGLGELAAKYNCIIQSHMSESVDEVAFSSQLFPGKTDAQASFNLLATLPDATNFDPGAVFVMGHCVQLQKGEEELMRQRGAAIAHCPLSNFFFAKGALPVKQLVARGVKIGLGTDVAGGYSPSMLSSMRAAVLASKTLQFCHVPNGALEKFGPADEQKDGAEHDLSYT</sequence>
<evidence type="ECO:0000313" key="7">
    <source>
        <dbReference type="Proteomes" id="UP000186817"/>
    </source>
</evidence>
<name>A0A1Q9ERP8_SYMMI</name>
<keyword evidence="4" id="KW-0862">Zinc</keyword>
<gene>
    <name evidence="6" type="primary">guaD</name>
    <name evidence="6" type="ORF">AK812_SmicGene6244</name>
</gene>
<dbReference type="Pfam" id="PF01979">
    <property type="entry name" value="Amidohydro_1"/>
    <property type="match status" value="1"/>
</dbReference>
<keyword evidence="3" id="KW-0378">Hydrolase</keyword>
<evidence type="ECO:0000256" key="2">
    <source>
        <dbReference type="ARBA" id="ARBA00022723"/>
    </source>
</evidence>
<reference evidence="6 7" key="1">
    <citation type="submission" date="2016-02" db="EMBL/GenBank/DDBJ databases">
        <title>Genome analysis of coral dinoflagellate symbionts highlights evolutionary adaptations to a symbiotic lifestyle.</title>
        <authorList>
            <person name="Aranda M."/>
            <person name="Li Y."/>
            <person name="Liew Y.J."/>
            <person name="Baumgarten S."/>
            <person name="Simakov O."/>
            <person name="Wilson M."/>
            <person name="Piel J."/>
            <person name="Ashoor H."/>
            <person name="Bougouffa S."/>
            <person name="Bajic V.B."/>
            <person name="Ryu T."/>
            <person name="Ravasi T."/>
            <person name="Bayer T."/>
            <person name="Micklem G."/>
            <person name="Kim H."/>
            <person name="Bhak J."/>
            <person name="Lajeunesse T.C."/>
            <person name="Voolstra C.R."/>
        </authorList>
    </citation>
    <scope>NUCLEOTIDE SEQUENCE [LARGE SCALE GENOMIC DNA]</scope>
    <source>
        <strain evidence="6 7">CCMP2467</strain>
    </source>
</reference>
<dbReference type="AlphaFoldDB" id="A0A1Q9ERP8"/>
<evidence type="ECO:0000256" key="3">
    <source>
        <dbReference type="ARBA" id="ARBA00022801"/>
    </source>
</evidence>
<dbReference type="SUPFAM" id="SSF51556">
    <property type="entry name" value="Metallo-dependent hydrolases"/>
    <property type="match status" value="1"/>
</dbReference>
<comment type="cofactor">
    <cofactor evidence="1">
        <name>Zn(2+)</name>
        <dbReference type="ChEBI" id="CHEBI:29105"/>
    </cofactor>
</comment>
<keyword evidence="7" id="KW-1185">Reference proteome</keyword>
<evidence type="ECO:0000259" key="5">
    <source>
        <dbReference type="Pfam" id="PF01979"/>
    </source>
</evidence>
<dbReference type="GO" id="GO:0005829">
    <property type="term" value="C:cytosol"/>
    <property type="evidence" value="ECO:0007669"/>
    <property type="project" value="TreeGrafter"/>
</dbReference>
<dbReference type="InterPro" id="IPR051607">
    <property type="entry name" value="Metallo-dep_hydrolases"/>
</dbReference>
<keyword evidence="2" id="KW-0479">Metal-binding</keyword>
<dbReference type="GO" id="GO:0046098">
    <property type="term" value="P:guanine metabolic process"/>
    <property type="evidence" value="ECO:0007669"/>
    <property type="project" value="TreeGrafter"/>
</dbReference>
<evidence type="ECO:0000256" key="1">
    <source>
        <dbReference type="ARBA" id="ARBA00001947"/>
    </source>
</evidence>
<dbReference type="GO" id="GO:0008270">
    <property type="term" value="F:zinc ion binding"/>
    <property type="evidence" value="ECO:0007669"/>
    <property type="project" value="TreeGrafter"/>
</dbReference>
<comment type="caution">
    <text evidence="6">The sequence shown here is derived from an EMBL/GenBank/DDBJ whole genome shotgun (WGS) entry which is preliminary data.</text>
</comment>
<dbReference type="Proteomes" id="UP000186817">
    <property type="component" value="Unassembled WGS sequence"/>
</dbReference>
<dbReference type="PANTHER" id="PTHR11271">
    <property type="entry name" value="GUANINE DEAMINASE"/>
    <property type="match status" value="1"/>
</dbReference>
<protein>
    <submittedName>
        <fullName evidence="6">Guanine deaminase</fullName>
    </submittedName>
</protein>
<dbReference type="PANTHER" id="PTHR11271:SF6">
    <property type="entry name" value="GUANINE DEAMINASE"/>
    <property type="match status" value="1"/>
</dbReference>
<dbReference type="OMA" id="INDHYFF"/>
<dbReference type="InterPro" id="IPR006680">
    <property type="entry name" value="Amidohydro-rel"/>
</dbReference>
<dbReference type="InterPro" id="IPR032466">
    <property type="entry name" value="Metal_Hydrolase"/>
</dbReference>
<dbReference type="EMBL" id="LSRX01000084">
    <property type="protein sequence ID" value="OLQ10099.1"/>
    <property type="molecule type" value="Genomic_DNA"/>
</dbReference>
<proteinExistence type="predicted"/>
<feature type="domain" description="Amidohydrolase-related" evidence="5">
    <location>
        <begin position="71"/>
        <end position="370"/>
    </location>
</feature>
<evidence type="ECO:0000313" key="6">
    <source>
        <dbReference type="EMBL" id="OLQ10099.1"/>
    </source>
</evidence>
<organism evidence="6 7">
    <name type="scientific">Symbiodinium microadriaticum</name>
    <name type="common">Dinoflagellate</name>
    <name type="synonym">Zooxanthella microadriatica</name>
    <dbReference type="NCBI Taxonomy" id="2951"/>
    <lineage>
        <taxon>Eukaryota</taxon>
        <taxon>Sar</taxon>
        <taxon>Alveolata</taxon>
        <taxon>Dinophyceae</taxon>
        <taxon>Suessiales</taxon>
        <taxon>Symbiodiniaceae</taxon>
        <taxon>Symbiodinium</taxon>
    </lineage>
</organism>
<accession>A0A1Q9ERP8</accession>
<dbReference type="GO" id="GO:0008892">
    <property type="term" value="F:guanine deaminase activity"/>
    <property type="evidence" value="ECO:0007669"/>
    <property type="project" value="TreeGrafter"/>
</dbReference>
<evidence type="ECO:0000256" key="4">
    <source>
        <dbReference type="ARBA" id="ARBA00022833"/>
    </source>
</evidence>
<dbReference type="Gene3D" id="3.20.20.140">
    <property type="entry name" value="Metal-dependent hydrolases"/>
    <property type="match status" value="1"/>
</dbReference>
<dbReference type="OrthoDB" id="194468at2759"/>